<sequence length="128" mass="13073">MKRRGVLAAASATASVGTVAGCLGLDDGDPGRIDLTVRNDGDEPIDADVVVRGDDGTTYAEETDQIEPGVARSVEATVGATGRHEVVVTGDDWEGRLAWDAAVCGLFDGTVTVDAGNVSVAGECVDPR</sequence>
<reference evidence="1 2" key="1">
    <citation type="journal article" date="2019" name="Int. J. Syst. Evol. Microbiol.">
        <title>The Global Catalogue of Microorganisms (GCM) 10K type strain sequencing project: providing services to taxonomists for standard genome sequencing and annotation.</title>
        <authorList>
            <consortium name="The Broad Institute Genomics Platform"/>
            <consortium name="The Broad Institute Genome Sequencing Center for Infectious Disease"/>
            <person name="Wu L."/>
            <person name="Ma J."/>
        </authorList>
    </citation>
    <scope>NUCLEOTIDE SEQUENCE [LARGE SCALE GENOMIC DNA]</scope>
    <source>
        <strain evidence="1 2">Y73</strain>
    </source>
</reference>
<name>A0ABD5UPF4_9EURY</name>
<evidence type="ECO:0000313" key="1">
    <source>
        <dbReference type="EMBL" id="MFC6889588.1"/>
    </source>
</evidence>
<proteinExistence type="predicted"/>
<dbReference type="EMBL" id="JBHSXI010000012">
    <property type="protein sequence ID" value="MFC6889588.1"/>
    <property type="molecule type" value="Genomic_DNA"/>
</dbReference>
<accession>A0ABD5UPF4</accession>
<comment type="caution">
    <text evidence="1">The sequence shown here is derived from an EMBL/GenBank/DDBJ whole genome shotgun (WGS) entry which is preliminary data.</text>
</comment>
<dbReference type="AlphaFoldDB" id="A0ABD5UPF4"/>
<evidence type="ECO:0000313" key="2">
    <source>
        <dbReference type="Proteomes" id="UP001596333"/>
    </source>
</evidence>
<dbReference type="Proteomes" id="UP001596333">
    <property type="component" value="Unassembled WGS sequence"/>
</dbReference>
<gene>
    <name evidence="1" type="ORF">ACFQEY_11240</name>
</gene>
<keyword evidence="2" id="KW-1185">Reference proteome</keyword>
<dbReference type="RefSeq" id="WP_379768535.1">
    <property type="nucleotide sequence ID" value="NZ_JBHSXI010000012.1"/>
</dbReference>
<protein>
    <submittedName>
        <fullName evidence="1">Uncharacterized protein</fullName>
    </submittedName>
</protein>
<dbReference type="PROSITE" id="PS51257">
    <property type="entry name" value="PROKAR_LIPOPROTEIN"/>
    <property type="match status" value="1"/>
</dbReference>
<organism evidence="1 2">
    <name type="scientific">Halorubrum trueperi</name>
    <dbReference type="NCBI Taxonomy" id="2004704"/>
    <lineage>
        <taxon>Archaea</taxon>
        <taxon>Methanobacteriati</taxon>
        <taxon>Methanobacteriota</taxon>
        <taxon>Stenosarchaea group</taxon>
        <taxon>Halobacteria</taxon>
        <taxon>Halobacteriales</taxon>
        <taxon>Haloferacaceae</taxon>
        <taxon>Halorubrum</taxon>
    </lineage>
</organism>